<accession>A0ABD2QKD5</accession>
<dbReference type="PANTHER" id="PTHR46850:SF1">
    <property type="entry name" value="CHROMODOMAIN-HELICASE-DNA-BINDING PROTEIN 9"/>
    <property type="match status" value="1"/>
</dbReference>
<dbReference type="PANTHER" id="PTHR46850">
    <property type="entry name" value="CHROMODOMAIN-HELICASE-DNA-BINDING PROTEIN 9"/>
    <property type="match status" value="1"/>
</dbReference>
<evidence type="ECO:0000256" key="1">
    <source>
        <dbReference type="SAM" id="MobiDB-lite"/>
    </source>
</evidence>
<feature type="compositionally biased region" description="Basic and acidic residues" evidence="1">
    <location>
        <begin position="178"/>
        <end position="214"/>
    </location>
</feature>
<sequence length="363" mass="40643">MLREGIPITYTNAGTSDFTAREIRVDLITEERATRTLQRMDLLTRIRCDVLVHPQLKSRLELCEKSTELPDWWIIGRHDLEVLLGVAKHGLARTETNLVADAELSFHRIAHHISDYLANDPKALASLQAAGPGLNEETFVRKNSLMASASEAARHAANQIMIEDGLPVPFPEEPTPTPKEEKPEEEEEKLKKEAPEKEEVKTTEEENKEPETELGKQPPEWSAKFASSMALSWPKDRVLQTRIEYVVTCIETGKWPTSKRLCLGLYDDPDSRPQSTAAADLAESKRSAPDDKVAATLALYAEQESVLNAQQEQLLSLLQAAAFAQASGSDQAQTANLVETLMTQMVQLKTMQVRKLDQRRLRP</sequence>
<gene>
    <name evidence="2" type="primary">CHD7</name>
    <name evidence="2" type="ORF">Ciccas_001418</name>
</gene>
<organism evidence="2 3">
    <name type="scientific">Cichlidogyrus casuarinus</name>
    <dbReference type="NCBI Taxonomy" id="1844966"/>
    <lineage>
        <taxon>Eukaryota</taxon>
        <taxon>Metazoa</taxon>
        <taxon>Spiralia</taxon>
        <taxon>Lophotrochozoa</taxon>
        <taxon>Platyhelminthes</taxon>
        <taxon>Monogenea</taxon>
        <taxon>Monopisthocotylea</taxon>
        <taxon>Dactylogyridea</taxon>
        <taxon>Ancyrocephalidae</taxon>
        <taxon>Cichlidogyrus</taxon>
    </lineage>
</organism>
<reference evidence="2 3" key="1">
    <citation type="submission" date="2024-11" db="EMBL/GenBank/DDBJ databases">
        <title>Adaptive evolution of stress response genes in parasites aligns with host niche diversity.</title>
        <authorList>
            <person name="Hahn C."/>
            <person name="Resl P."/>
        </authorList>
    </citation>
    <scope>NUCLEOTIDE SEQUENCE [LARGE SCALE GENOMIC DNA]</scope>
    <source>
        <strain evidence="2">EGGRZ-B1_66</strain>
        <tissue evidence="2">Body</tissue>
    </source>
</reference>
<dbReference type="AlphaFoldDB" id="A0ABD2QKD5"/>
<keyword evidence="3" id="KW-1185">Reference proteome</keyword>
<protein>
    <submittedName>
        <fullName evidence="2">Choline dehydrogenase 7</fullName>
    </submittedName>
</protein>
<dbReference type="InterPro" id="IPR051493">
    <property type="entry name" value="CHD"/>
</dbReference>
<feature type="compositionally biased region" description="Pro residues" evidence="1">
    <location>
        <begin position="168"/>
        <end position="177"/>
    </location>
</feature>
<dbReference type="Proteomes" id="UP001626550">
    <property type="component" value="Unassembled WGS sequence"/>
</dbReference>
<name>A0ABD2QKD5_9PLAT</name>
<evidence type="ECO:0000313" key="2">
    <source>
        <dbReference type="EMBL" id="KAL3319910.1"/>
    </source>
</evidence>
<proteinExistence type="predicted"/>
<evidence type="ECO:0000313" key="3">
    <source>
        <dbReference type="Proteomes" id="UP001626550"/>
    </source>
</evidence>
<dbReference type="EMBL" id="JBJKFK010000091">
    <property type="protein sequence ID" value="KAL3319910.1"/>
    <property type="molecule type" value="Genomic_DNA"/>
</dbReference>
<feature type="region of interest" description="Disordered" evidence="1">
    <location>
        <begin position="164"/>
        <end position="221"/>
    </location>
</feature>
<comment type="caution">
    <text evidence="2">The sequence shown here is derived from an EMBL/GenBank/DDBJ whole genome shotgun (WGS) entry which is preliminary data.</text>
</comment>